<protein>
    <submittedName>
        <fullName evidence="1">Uncharacterized protein</fullName>
    </submittedName>
</protein>
<dbReference type="Proteomes" id="UP000593571">
    <property type="component" value="Unassembled WGS sequence"/>
</dbReference>
<organism evidence="1 2">
    <name type="scientific">Rousettus aegyptiacus</name>
    <name type="common">Egyptian fruit bat</name>
    <name type="synonym">Pteropus aegyptiacus</name>
    <dbReference type="NCBI Taxonomy" id="9407"/>
    <lineage>
        <taxon>Eukaryota</taxon>
        <taxon>Metazoa</taxon>
        <taxon>Chordata</taxon>
        <taxon>Craniata</taxon>
        <taxon>Vertebrata</taxon>
        <taxon>Euteleostomi</taxon>
        <taxon>Mammalia</taxon>
        <taxon>Eutheria</taxon>
        <taxon>Laurasiatheria</taxon>
        <taxon>Chiroptera</taxon>
        <taxon>Yinpterochiroptera</taxon>
        <taxon>Pteropodoidea</taxon>
        <taxon>Pteropodidae</taxon>
        <taxon>Rousettinae</taxon>
        <taxon>Rousettus</taxon>
    </lineage>
</organism>
<reference evidence="1 2" key="1">
    <citation type="journal article" date="2020" name="Nature">
        <title>Six reference-quality genomes reveal evolution of bat adaptations.</title>
        <authorList>
            <person name="Jebb D."/>
            <person name="Huang Z."/>
            <person name="Pippel M."/>
            <person name="Hughes G.M."/>
            <person name="Lavrichenko K."/>
            <person name="Devanna P."/>
            <person name="Winkler S."/>
            <person name="Jermiin L.S."/>
            <person name="Skirmuntt E.C."/>
            <person name="Katzourakis A."/>
            <person name="Burkitt-Gray L."/>
            <person name="Ray D.A."/>
            <person name="Sullivan K.A.M."/>
            <person name="Roscito J.G."/>
            <person name="Kirilenko B.M."/>
            <person name="Davalos L.M."/>
            <person name="Corthals A.P."/>
            <person name="Power M.L."/>
            <person name="Jones G."/>
            <person name="Ransome R.D."/>
            <person name="Dechmann D.K.N."/>
            <person name="Locatelli A.G."/>
            <person name="Puechmaille S.J."/>
            <person name="Fedrigo O."/>
            <person name="Jarvis E.D."/>
            <person name="Hiller M."/>
            <person name="Vernes S.C."/>
            <person name="Myers E.W."/>
            <person name="Teeling E.C."/>
        </authorList>
    </citation>
    <scope>NUCLEOTIDE SEQUENCE [LARGE SCALE GENOMIC DNA]</scope>
    <source>
        <strain evidence="1">MRouAeg1</strain>
        <tissue evidence="1">Muscle</tissue>
    </source>
</reference>
<comment type="caution">
    <text evidence="1">The sequence shown here is derived from an EMBL/GenBank/DDBJ whole genome shotgun (WGS) entry which is preliminary data.</text>
</comment>
<evidence type="ECO:0000313" key="2">
    <source>
        <dbReference type="Proteomes" id="UP000593571"/>
    </source>
</evidence>
<dbReference type="EMBL" id="JACASE010000016">
    <property type="protein sequence ID" value="KAF6401420.1"/>
    <property type="molecule type" value="Genomic_DNA"/>
</dbReference>
<sequence length="121" mass="13902">METKQLKYLVQQQGAMITWSPGGLKGPGEGRRSAQELARAMADRACVRSRVELEKQRRRSTDFRKTVFCVPLYVSLRSLLASHLLIRREKQSANKLRSFMHLRFAESYSKIPVYKSESVGI</sequence>
<proteinExistence type="predicted"/>
<dbReference type="AlphaFoldDB" id="A0A7J8BT12"/>
<accession>A0A7J8BT12</accession>
<name>A0A7J8BT12_ROUAE</name>
<evidence type="ECO:0000313" key="1">
    <source>
        <dbReference type="EMBL" id="KAF6401420.1"/>
    </source>
</evidence>
<gene>
    <name evidence="1" type="ORF">HJG63_009527</name>
</gene>
<keyword evidence="2" id="KW-1185">Reference proteome</keyword>